<name>A0A410GBI9_9BURK</name>
<dbReference type="InterPro" id="IPR031107">
    <property type="entry name" value="Small_HSP"/>
</dbReference>
<evidence type="ECO:0000313" key="5">
    <source>
        <dbReference type="Proteomes" id="UP000283474"/>
    </source>
</evidence>
<dbReference type="Pfam" id="PF00011">
    <property type="entry name" value="HSP20"/>
    <property type="match status" value="1"/>
</dbReference>
<comment type="similarity">
    <text evidence="1 2">Belongs to the small heat shock protein (HSP20) family.</text>
</comment>
<dbReference type="RefSeq" id="WP_128354710.1">
    <property type="nucleotide sequence ID" value="NZ_CP022987.1"/>
</dbReference>
<dbReference type="InterPro" id="IPR008978">
    <property type="entry name" value="HSP20-like_chaperone"/>
</dbReference>
<organism evidence="4 5">
    <name type="scientific">Pollutimonas thiosulfatoxidans</name>
    <dbReference type="NCBI Taxonomy" id="2028345"/>
    <lineage>
        <taxon>Bacteria</taxon>
        <taxon>Pseudomonadati</taxon>
        <taxon>Pseudomonadota</taxon>
        <taxon>Betaproteobacteria</taxon>
        <taxon>Burkholderiales</taxon>
        <taxon>Alcaligenaceae</taxon>
        <taxon>Pollutimonas</taxon>
    </lineage>
</organism>
<dbReference type="CDD" id="cd06464">
    <property type="entry name" value="ACD_sHsps-like"/>
    <property type="match status" value="1"/>
</dbReference>
<evidence type="ECO:0000313" key="4">
    <source>
        <dbReference type="EMBL" id="QAA93666.1"/>
    </source>
</evidence>
<evidence type="ECO:0000256" key="1">
    <source>
        <dbReference type="PROSITE-ProRule" id="PRU00285"/>
    </source>
</evidence>
<protein>
    <submittedName>
        <fullName evidence="4">Heat-shock protein Hsp20</fullName>
    </submittedName>
</protein>
<dbReference type="Gene3D" id="2.60.40.790">
    <property type="match status" value="1"/>
</dbReference>
<evidence type="ECO:0000259" key="3">
    <source>
        <dbReference type="PROSITE" id="PS01031"/>
    </source>
</evidence>
<keyword evidence="5" id="KW-1185">Reference proteome</keyword>
<dbReference type="PANTHER" id="PTHR11527">
    <property type="entry name" value="HEAT-SHOCK PROTEIN 20 FAMILY MEMBER"/>
    <property type="match status" value="1"/>
</dbReference>
<evidence type="ECO:0000256" key="2">
    <source>
        <dbReference type="RuleBase" id="RU003616"/>
    </source>
</evidence>
<gene>
    <name evidence="4" type="ORF">CKA81_07300</name>
</gene>
<dbReference type="AlphaFoldDB" id="A0A410GBI9"/>
<dbReference type="EMBL" id="CP022987">
    <property type="protein sequence ID" value="QAA93666.1"/>
    <property type="molecule type" value="Genomic_DNA"/>
</dbReference>
<dbReference type="KEGG" id="pus:CKA81_07300"/>
<dbReference type="SUPFAM" id="SSF49764">
    <property type="entry name" value="HSP20-like chaperones"/>
    <property type="match status" value="1"/>
</dbReference>
<dbReference type="Proteomes" id="UP000283474">
    <property type="component" value="Chromosome"/>
</dbReference>
<proteinExistence type="inferred from homology"/>
<dbReference type="PROSITE" id="PS01031">
    <property type="entry name" value="SHSP"/>
    <property type="match status" value="1"/>
</dbReference>
<accession>A0A410GBI9</accession>
<reference evidence="4 5" key="1">
    <citation type="submission" date="2017-08" db="EMBL/GenBank/DDBJ databases">
        <authorList>
            <person name="Park S.-J."/>
            <person name="Kim H."/>
        </authorList>
    </citation>
    <scope>NUCLEOTIDE SEQUENCE [LARGE SCALE GENOMIC DNA]</scope>
    <source>
        <strain evidence="5">ye3</strain>
    </source>
</reference>
<feature type="domain" description="SHSP" evidence="3">
    <location>
        <begin position="34"/>
        <end position="147"/>
    </location>
</feature>
<dbReference type="InterPro" id="IPR002068">
    <property type="entry name" value="A-crystallin/Hsp20_dom"/>
</dbReference>
<dbReference type="OrthoDB" id="5295562at2"/>
<sequence length="147" mass="16110">MSNSYFQSDLLSEFDRLHQQVASLFGGFPYSVRSDRYGAFPQLNVGSTDDTVEIVAFVPGVQADQLNVSIDKGVLTISGERAPAFGKDEGDESRRYRQERFTGAFRRIIELPAAADPDKVSARYVNGCLTISVGKAEASKPRAITVQ</sequence>